<accession>A0A143PA53</accession>
<feature type="transmembrane region" description="Helical" evidence="1">
    <location>
        <begin position="46"/>
        <end position="67"/>
    </location>
</feature>
<dbReference type="EMBL" id="RQTE01000045">
    <property type="protein sequence ID" value="RZI03859.1"/>
    <property type="molecule type" value="Genomic_DNA"/>
</dbReference>
<dbReference type="RefSeq" id="WP_047132883.1">
    <property type="nucleotide sequence ID" value="NZ_CP015114.1"/>
</dbReference>
<proteinExistence type="predicted"/>
<evidence type="ECO:0000313" key="5">
    <source>
        <dbReference type="Proteomes" id="UP000595942"/>
    </source>
</evidence>
<dbReference type="Proteomes" id="UP000595942">
    <property type="component" value="Chromosome"/>
</dbReference>
<protein>
    <submittedName>
        <fullName evidence="3">Uncharacterized protein</fullName>
    </submittedName>
</protein>
<keyword evidence="1" id="KW-0472">Membrane</keyword>
<dbReference type="OrthoDB" id="2404471at2"/>
<dbReference type="AlphaFoldDB" id="A0A143PA53"/>
<feature type="transmembrane region" description="Helical" evidence="1">
    <location>
        <begin position="6"/>
        <end position="34"/>
    </location>
</feature>
<reference evidence="3 4" key="1">
    <citation type="submission" date="2018-11" db="EMBL/GenBank/DDBJ databases">
        <title>Genomic profiling of Staphylococcus species from a Poultry farm system in KwaZulu-Natal, South Africa.</title>
        <authorList>
            <person name="Amoako D.G."/>
            <person name="Somboro A.M."/>
            <person name="Abia A.L.K."/>
            <person name="Bester L.A."/>
            <person name="Essack S.Y."/>
        </authorList>
    </citation>
    <scope>NUCLEOTIDE SEQUENCE [LARGE SCALE GENOMIC DNA]</scope>
    <source>
        <strain evidence="3 4">SA11</strain>
    </source>
</reference>
<keyword evidence="1" id="KW-0812">Transmembrane</keyword>
<sequence length="71" mass="8132">MKNTATLLKIFTVIFIILTLVSPLFAIGSIICSVKLKKYDEINGNRFLTASIIAAAIFMILHFMYYLTYFF</sequence>
<reference evidence="2 5" key="2">
    <citation type="submission" date="2021-01" db="EMBL/GenBank/DDBJ databases">
        <title>FDA dAtabase for Regulatory Grade micrObial Sequences (FDA-ARGOS): Supporting development and validation of Infectious Disease Dx tests.</title>
        <authorList>
            <person name="Sproer C."/>
            <person name="Gronow S."/>
            <person name="Severitt S."/>
            <person name="Schroder I."/>
            <person name="Tallon L."/>
            <person name="Sadzewicz L."/>
            <person name="Zhao X."/>
            <person name="Boylan J."/>
            <person name="Ott S."/>
            <person name="Bowen H."/>
            <person name="Vavikolanu K."/>
            <person name="Mehta A."/>
            <person name="Aluvathingal J."/>
            <person name="Nadendla S."/>
            <person name="Lowell S."/>
            <person name="Myers T."/>
            <person name="Yan Y."/>
            <person name="Sichtig H."/>
        </authorList>
    </citation>
    <scope>NUCLEOTIDE SEQUENCE [LARGE SCALE GENOMIC DNA]</scope>
    <source>
        <strain evidence="2 5">FDAARGOS_1148</strain>
    </source>
</reference>
<dbReference type="EMBL" id="CP068073">
    <property type="protein sequence ID" value="QQS82801.1"/>
    <property type="molecule type" value="Genomic_DNA"/>
</dbReference>
<evidence type="ECO:0000313" key="2">
    <source>
        <dbReference type="EMBL" id="QQS82801.1"/>
    </source>
</evidence>
<dbReference type="Proteomes" id="UP000293854">
    <property type="component" value="Unassembled WGS sequence"/>
</dbReference>
<keyword evidence="5" id="KW-1185">Reference proteome</keyword>
<dbReference type="GeneID" id="93727281"/>
<gene>
    <name evidence="3" type="ORF">EIG99_02345</name>
    <name evidence="2" type="ORF">I6J05_00325</name>
</gene>
<keyword evidence="1" id="KW-1133">Transmembrane helix</keyword>
<organism evidence="3 4">
    <name type="scientific">Staphylococcus condimenti</name>
    <dbReference type="NCBI Taxonomy" id="70255"/>
    <lineage>
        <taxon>Bacteria</taxon>
        <taxon>Bacillati</taxon>
        <taxon>Bacillota</taxon>
        <taxon>Bacilli</taxon>
        <taxon>Bacillales</taxon>
        <taxon>Staphylococcaceae</taxon>
        <taxon>Staphylococcus</taxon>
    </lineage>
</organism>
<evidence type="ECO:0000256" key="1">
    <source>
        <dbReference type="SAM" id="Phobius"/>
    </source>
</evidence>
<dbReference type="KEGG" id="scv:A4G25_05330"/>
<name>A0A143PA53_9STAP</name>
<evidence type="ECO:0000313" key="3">
    <source>
        <dbReference type="EMBL" id="RZI03859.1"/>
    </source>
</evidence>
<evidence type="ECO:0000313" key="4">
    <source>
        <dbReference type="Proteomes" id="UP000293854"/>
    </source>
</evidence>